<dbReference type="CDD" id="cd02440">
    <property type="entry name" value="AdoMet_MTases"/>
    <property type="match status" value="1"/>
</dbReference>
<dbReference type="PANTHER" id="PTHR11579">
    <property type="entry name" value="PROTEIN-L-ISOASPARTATE O-METHYLTRANSFERASE"/>
    <property type="match status" value="1"/>
</dbReference>
<feature type="region of interest" description="Disordered" evidence="4">
    <location>
        <begin position="355"/>
        <end position="423"/>
    </location>
</feature>
<dbReference type="OrthoDB" id="10257972at2759"/>
<proteinExistence type="inferred from homology"/>
<feature type="compositionally biased region" description="Polar residues" evidence="4">
    <location>
        <begin position="387"/>
        <end position="405"/>
    </location>
</feature>
<dbReference type="STRING" id="299467.A0A443SP86"/>
<dbReference type="SUPFAM" id="SSF53335">
    <property type="entry name" value="S-adenosyl-L-methionine-dependent methyltransferases"/>
    <property type="match status" value="1"/>
</dbReference>
<dbReference type="Proteomes" id="UP000288716">
    <property type="component" value="Unassembled WGS sequence"/>
</dbReference>
<dbReference type="InterPro" id="IPR000682">
    <property type="entry name" value="PCMT"/>
</dbReference>
<dbReference type="VEuPathDB" id="VectorBase:LDEU002700"/>
<dbReference type="EMBL" id="NCKV01000959">
    <property type="protein sequence ID" value="RWS29341.1"/>
    <property type="molecule type" value="Genomic_DNA"/>
</dbReference>
<feature type="compositionally biased region" description="Basic and acidic residues" evidence="4">
    <location>
        <begin position="370"/>
        <end position="386"/>
    </location>
</feature>
<evidence type="ECO:0000313" key="5">
    <source>
        <dbReference type="EMBL" id="RWS29341.1"/>
    </source>
</evidence>
<dbReference type="AlphaFoldDB" id="A0A443SP86"/>
<dbReference type="PANTHER" id="PTHR11579:SF9">
    <property type="entry name" value="PROTEIN-L-ISOASPARTATE O-METHYLTRANSFERASE"/>
    <property type="match status" value="1"/>
</dbReference>
<comment type="subcellular location">
    <subcellularLocation>
        <location evidence="1">Cytoplasm</location>
    </subcellularLocation>
</comment>
<feature type="region of interest" description="Disordered" evidence="4">
    <location>
        <begin position="465"/>
        <end position="501"/>
    </location>
</feature>
<feature type="compositionally biased region" description="Basic and acidic residues" evidence="4">
    <location>
        <begin position="470"/>
        <end position="493"/>
    </location>
</feature>
<dbReference type="Gene3D" id="3.40.50.150">
    <property type="entry name" value="Vaccinia Virus protein VP39"/>
    <property type="match status" value="1"/>
</dbReference>
<keyword evidence="5" id="KW-0489">Methyltransferase</keyword>
<keyword evidence="5" id="KW-0808">Transferase</keyword>
<gene>
    <name evidence="5" type="ORF">B4U80_02619</name>
</gene>
<feature type="compositionally biased region" description="Basic and acidic residues" evidence="4">
    <location>
        <begin position="407"/>
        <end position="419"/>
    </location>
</feature>
<organism evidence="5 6">
    <name type="scientific">Leptotrombidium deliense</name>
    <dbReference type="NCBI Taxonomy" id="299467"/>
    <lineage>
        <taxon>Eukaryota</taxon>
        <taxon>Metazoa</taxon>
        <taxon>Ecdysozoa</taxon>
        <taxon>Arthropoda</taxon>
        <taxon>Chelicerata</taxon>
        <taxon>Arachnida</taxon>
        <taxon>Acari</taxon>
        <taxon>Acariformes</taxon>
        <taxon>Trombidiformes</taxon>
        <taxon>Prostigmata</taxon>
        <taxon>Anystina</taxon>
        <taxon>Parasitengona</taxon>
        <taxon>Trombiculoidea</taxon>
        <taxon>Trombiculidae</taxon>
        <taxon>Leptotrombidium</taxon>
    </lineage>
</organism>
<comment type="similarity">
    <text evidence="2">Belongs to the methyltransferase superfamily. L-isoaspartyl/D-aspartyl protein methyltransferase family.</text>
</comment>
<dbReference type="InterPro" id="IPR029063">
    <property type="entry name" value="SAM-dependent_MTases_sf"/>
</dbReference>
<evidence type="ECO:0000256" key="4">
    <source>
        <dbReference type="SAM" id="MobiDB-lite"/>
    </source>
</evidence>
<comment type="caution">
    <text evidence="5">The sequence shown here is derived from an EMBL/GenBank/DDBJ whole genome shotgun (WGS) entry which is preliminary data.</text>
</comment>
<accession>A0A443SP86</accession>
<dbReference type="GO" id="GO:0004719">
    <property type="term" value="F:protein-L-isoaspartate (D-aspartate) O-methyltransferase activity"/>
    <property type="evidence" value="ECO:0007669"/>
    <property type="project" value="InterPro"/>
</dbReference>
<keyword evidence="3" id="KW-0963">Cytoplasm</keyword>
<evidence type="ECO:0000256" key="2">
    <source>
        <dbReference type="ARBA" id="ARBA00005369"/>
    </source>
</evidence>
<dbReference type="GO" id="GO:0005737">
    <property type="term" value="C:cytoplasm"/>
    <property type="evidence" value="ECO:0007669"/>
    <property type="project" value="UniProtKB-SubCell"/>
</dbReference>
<feature type="region of interest" description="Disordered" evidence="4">
    <location>
        <begin position="273"/>
        <end position="326"/>
    </location>
</feature>
<protein>
    <submittedName>
        <fullName evidence="5">Protein-L-isoaspartate O-methyltransferase domain-containing protein 1-like protein</fullName>
    </submittedName>
</protein>
<evidence type="ECO:0000313" key="6">
    <source>
        <dbReference type="Proteomes" id="UP000288716"/>
    </source>
</evidence>
<name>A0A443SP86_9ACAR</name>
<sequence>MGGAVSAGEDNDDLIDNLMDAEYIKTPLVERVFRAVDRGNYYLESCKENAYKDLAWKKGNLHLSAPCIYSEVMESLDLKPGLSFLNIGSGTGYLSTMVGLIIGPFGVNHGIELYSDVVRYAKKKVEIFKQTAPALDEYEFCEPKFVVGNCLQLDVGLTRLYDRVYCGAACPAEHENYMKNLLKIGGILVMPLNDQLLKIKRVTENCWDVKSVLPVSFASLIVPTDKVNGTIRLPESMPLSLQELCRSVIRIRLRVIIDLQHSDLRNKNMYEVRQKSKSGNKCKHRRTPKRPRRIVIPLFEESDATSDEGNNNRSSGDRHRSNGNSSLKDRVVAAATSSISAVLQHVINQDFELKEARRSHNNNSESDSTVEMKDERFDDNDEKEKNGSSSSTKTNHVCSTNNEPNTSEDRNDTDSESRSKRSISFTDDEEEFICIGGLQQGLSNSFRQQRPTGFVFKRMAMSEFESDSDMSDHSDMDKTSSDTKENSDERAADEPIEEEEDDTYSYSFFMKSMIKQLPLPFLILKYLNYDRDLI</sequence>
<evidence type="ECO:0000256" key="3">
    <source>
        <dbReference type="ARBA" id="ARBA00022490"/>
    </source>
</evidence>
<feature type="compositionally biased region" description="Basic residues" evidence="4">
    <location>
        <begin position="275"/>
        <end position="293"/>
    </location>
</feature>
<dbReference type="FunFam" id="3.40.50.150:FF:000015">
    <property type="entry name" value="Protein-L-isoaspartate (D-aspartate) O-methyltransferase domain-containing 1"/>
    <property type="match status" value="1"/>
</dbReference>
<dbReference type="GO" id="GO:0032259">
    <property type="term" value="P:methylation"/>
    <property type="evidence" value="ECO:0007669"/>
    <property type="project" value="UniProtKB-KW"/>
</dbReference>
<dbReference type="Pfam" id="PF01135">
    <property type="entry name" value="PCMT"/>
    <property type="match status" value="1"/>
</dbReference>
<evidence type="ECO:0000256" key="1">
    <source>
        <dbReference type="ARBA" id="ARBA00004496"/>
    </source>
</evidence>
<keyword evidence="6" id="KW-1185">Reference proteome</keyword>
<reference evidence="5 6" key="1">
    <citation type="journal article" date="2018" name="Gigascience">
        <title>Genomes of trombidid mites reveal novel predicted allergens and laterally-transferred genes associated with secondary metabolism.</title>
        <authorList>
            <person name="Dong X."/>
            <person name="Chaisiri K."/>
            <person name="Xia D."/>
            <person name="Armstrong S.D."/>
            <person name="Fang Y."/>
            <person name="Donnelly M.J."/>
            <person name="Kadowaki T."/>
            <person name="McGarry J.W."/>
            <person name="Darby A.C."/>
            <person name="Makepeace B.L."/>
        </authorList>
    </citation>
    <scope>NUCLEOTIDE SEQUENCE [LARGE SCALE GENOMIC DNA]</scope>
    <source>
        <strain evidence="5">UoL-UT</strain>
    </source>
</reference>